<dbReference type="AlphaFoldDB" id="A0A2C6KHR9"/>
<name>A0A2C6KHR9_9APIC</name>
<gene>
    <name evidence="4" type="ORF">CSUI_009992</name>
</gene>
<keyword evidence="5" id="KW-1185">Reference proteome</keyword>
<feature type="signal peptide" evidence="2">
    <location>
        <begin position="1"/>
        <end position="24"/>
    </location>
</feature>
<evidence type="ECO:0000313" key="5">
    <source>
        <dbReference type="Proteomes" id="UP000221165"/>
    </source>
</evidence>
<dbReference type="GO" id="GO:0043023">
    <property type="term" value="F:ribosomal large subunit binding"/>
    <property type="evidence" value="ECO:0007669"/>
    <property type="project" value="TreeGrafter"/>
</dbReference>
<dbReference type="GO" id="GO:0072344">
    <property type="term" value="P:rescue of stalled ribosome"/>
    <property type="evidence" value="ECO:0007669"/>
    <property type="project" value="TreeGrafter"/>
</dbReference>
<dbReference type="Pfam" id="PF05670">
    <property type="entry name" value="NFACT-R_1"/>
    <property type="match status" value="1"/>
</dbReference>
<dbReference type="InterPro" id="IPR008532">
    <property type="entry name" value="NFACT_RNA-bd"/>
</dbReference>
<dbReference type="Proteomes" id="UP000221165">
    <property type="component" value="Unassembled WGS sequence"/>
</dbReference>
<evidence type="ECO:0000256" key="2">
    <source>
        <dbReference type="SAM" id="SignalP"/>
    </source>
</evidence>
<comment type="caution">
    <text evidence="4">The sequence shown here is derived from an EMBL/GenBank/DDBJ whole genome shotgun (WGS) entry which is preliminary data.</text>
</comment>
<dbReference type="RefSeq" id="XP_067917928.1">
    <property type="nucleotide sequence ID" value="XM_068070099.1"/>
</dbReference>
<dbReference type="InterPro" id="IPR051608">
    <property type="entry name" value="RQC_Subunit_NEMF"/>
</dbReference>
<evidence type="ECO:0000313" key="4">
    <source>
        <dbReference type="EMBL" id="PHJ16198.1"/>
    </source>
</evidence>
<proteinExistence type="predicted"/>
<dbReference type="VEuPathDB" id="ToxoDB:CSUI_009992"/>
<accession>A0A2C6KHR9</accession>
<dbReference type="PANTHER" id="PTHR15239">
    <property type="entry name" value="NUCLEAR EXPORT MEDIATOR FACTOR NEMF"/>
    <property type="match status" value="1"/>
</dbReference>
<dbReference type="GO" id="GO:0000049">
    <property type="term" value="F:tRNA binding"/>
    <property type="evidence" value="ECO:0007669"/>
    <property type="project" value="TreeGrafter"/>
</dbReference>
<reference evidence="4 5" key="1">
    <citation type="journal article" date="2017" name="Int. J. Parasitol.">
        <title>The genome of the protozoan parasite Cystoisospora suis and a reverse vaccinology approach to identify vaccine candidates.</title>
        <authorList>
            <person name="Palmieri N."/>
            <person name="Shrestha A."/>
            <person name="Ruttkowski B."/>
            <person name="Beck T."/>
            <person name="Vogl C."/>
            <person name="Tomley F."/>
            <person name="Blake D.P."/>
            <person name="Joachim A."/>
        </authorList>
    </citation>
    <scope>NUCLEOTIDE SEQUENCE [LARGE SCALE GENOMIC DNA]</scope>
    <source>
        <strain evidence="4 5">Wien I</strain>
    </source>
</reference>
<dbReference type="GeneID" id="94433310"/>
<feature type="chain" id="PRO_5011976613" evidence="2">
    <location>
        <begin position="25"/>
        <end position="313"/>
    </location>
</feature>
<feature type="compositionally biased region" description="Basic residues" evidence="1">
    <location>
        <begin position="287"/>
        <end position="298"/>
    </location>
</feature>
<dbReference type="EMBL" id="MIGC01006495">
    <property type="protein sequence ID" value="PHJ16198.1"/>
    <property type="molecule type" value="Genomic_DNA"/>
</dbReference>
<dbReference type="GO" id="GO:1990112">
    <property type="term" value="C:RQC complex"/>
    <property type="evidence" value="ECO:0007669"/>
    <property type="project" value="TreeGrafter"/>
</dbReference>
<evidence type="ECO:0000256" key="1">
    <source>
        <dbReference type="SAM" id="MobiDB-lite"/>
    </source>
</evidence>
<feature type="region of interest" description="Disordered" evidence="1">
    <location>
        <begin position="284"/>
        <end position="313"/>
    </location>
</feature>
<dbReference type="PANTHER" id="PTHR15239:SF6">
    <property type="entry name" value="RIBOSOME QUALITY CONTROL COMPLEX SUBUNIT NEMF"/>
    <property type="match status" value="1"/>
</dbReference>
<organism evidence="4 5">
    <name type="scientific">Cystoisospora suis</name>
    <dbReference type="NCBI Taxonomy" id="483139"/>
    <lineage>
        <taxon>Eukaryota</taxon>
        <taxon>Sar</taxon>
        <taxon>Alveolata</taxon>
        <taxon>Apicomplexa</taxon>
        <taxon>Conoidasida</taxon>
        <taxon>Coccidia</taxon>
        <taxon>Eucoccidiorida</taxon>
        <taxon>Eimeriorina</taxon>
        <taxon>Sarcocystidae</taxon>
        <taxon>Cystoisospora</taxon>
    </lineage>
</organism>
<evidence type="ECO:0000259" key="3">
    <source>
        <dbReference type="Pfam" id="PF05670"/>
    </source>
</evidence>
<keyword evidence="2" id="KW-0732">Signal</keyword>
<dbReference type="OrthoDB" id="329357at2759"/>
<feature type="domain" description="NFACT RNA-binding" evidence="3">
    <location>
        <begin position="166"/>
        <end position="259"/>
    </location>
</feature>
<protein>
    <submittedName>
        <fullName evidence="4">Fibronectin-binding a domain protein</fullName>
    </submittedName>
</protein>
<sequence>MFSKFISLVAILASAVAVATMIQASSIPVYAFTGRSSLPGTCLPSCLNVVGYCCTRICWRHGVLTPTYSGKRGNAAIRPAPAKLRAVAFRGTAPCPPFYLGSYLSPPGVPRLSSAFLSASLCDRREQANHGSRAVNCREKCTECSHPSELSGFLTLDVDPSNSASPFLIIGRTAEQNERLTFVTARPTDWWFHVEGLPGAHVVLRGSSRDWRPSQHDIQLAANCAAYFSKARDSSVPVRVTFTLAKNVSKPRRSPVGTVQVVDAETTVARPSAVKDILQRVLEERRQSHKKKNVHTKPGKSSVASGPPVRVCS</sequence>